<dbReference type="Pfam" id="PF06803">
    <property type="entry name" value="DUF1232"/>
    <property type="match status" value="1"/>
</dbReference>
<reference evidence="7 8" key="1">
    <citation type="submission" date="2018-06" db="EMBL/GenBank/DDBJ databases">
        <authorList>
            <consortium name="Pathogen Informatics"/>
            <person name="Doyle S."/>
        </authorList>
    </citation>
    <scope>NUCLEOTIDE SEQUENCE [LARGE SCALE GENOMIC DNA]</scope>
    <source>
        <strain evidence="7 8">NCTC11661</strain>
    </source>
</reference>
<name>A0A380ZTI6_9FLAO</name>
<dbReference type="GO" id="GO:0012505">
    <property type="term" value="C:endomembrane system"/>
    <property type="evidence" value="ECO:0007669"/>
    <property type="project" value="UniProtKB-SubCell"/>
</dbReference>
<protein>
    <submittedName>
        <fullName evidence="7">Uncharacterized conserved protein</fullName>
    </submittedName>
</protein>
<keyword evidence="3 5" id="KW-1133">Transmembrane helix</keyword>
<sequence length="126" mass="14657">MTRQRANTEKMKAKKYSKLFMAKEAIKHRGFISKIPVVIRMIKYWRKGIYPVNSMDIILPLLGLVYVLSPIDLLPEIAIPFIGAIDDIAILSLTMPKLIKEVDKFLAWEMERKRNTQRIIDAEIIE</sequence>
<dbReference type="AlphaFoldDB" id="A0A380ZTI6"/>
<feature type="transmembrane region" description="Helical" evidence="5">
    <location>
        <begin position="49"/>
        <end position="71"/>
    </location>
</feature>
<evidence type="ECO:0000256" key="4">
    <source>
        <dbReference type="ARBA" id="ARBA00023136"/>
    </source>
</evidence>
<organism evidence="7 8">
    <name type="scientific">Bergeyella zoohelcum</name>
    <dbReference type="NCBI Taxonomy" id="1015"/>
    <lineage>
        <taxon>Bacteria</taxon>
        <taxon>Pseudomonadati</taxon>
        <taxon>Bacteroidota</taxon>
        <taxon>Flavobacteriia</taxon>
        <taxon>Flavobacteriales</taxon>
        <taxon>Weeksellaceae</taxon>
        <taxon>Bergeyella</taxon>
    </lineage>
</organism>
<gene>
    <name evidence="7" type="ORF">NCTC11661_01781</name>
</gene>
<dbReference type="InterPro" id="IPR010652">
    <property type="entry name" value="DUF1232"/>
</dbReference>
<keyword evidence="4 5" id="KW-0472">Membrane</keyword>
<evidence type="ECO:0000256" key="1">
    <source>
        <dbReference type="ARBA" id="ARBA00004127"/>
    </source>
</evidence>
<evidence type="ECO:0000313" key="7">
    <source>
        <dbReference type="EMBL" id="SUV52641.1"/>
    </source>
</evidence>
<dbReference type="Proteomes" id="UP000255515">
    <property type="component" value="Unassembled WGS sequence"/>
</dbReference>
<evidence type="ECO:0000313" key="8">
    <source>
        <dbReference type="Proteomes" id="UP000255515"/>
    </source>
</evidence>
<keyword evidence="2 5" id="KW-0812">Transmembrane</keyword>
<proteinExistence type="predicted"/>
<feature type="domain" description="DUF1232" evidence="6">
    <location>
        <begin position="58"/>
        <end position="93"/>
    </location>
</feature>
<dbReference type="EMBL" id="UFTJ01000003">
    <property type="protein sequence ID" value="SUV52641.1"/>
    <property type="molecule type" value="Genomic_DNA"/>
</dbReference>
<evidence type="ECO:0000259" key="6">
    <source>
        <dbReference type="Pfam" id="PF06803"/>
    </source>
</evidence>
<comment type="subcellular location">
    <subcellularLocation>
        <location evidence="1">Endomembrane system</location>
        <topology evidence="1">Multi-pass membrane protein</topology>
    </subcellularLocation>
</comment>
<evidence type="ECO:0000256" key="2">
    <source>
        <dbReference type="ARBA" id="ARBA00022692"/>
    </source>
</evidence>
<evidence type="ECO:0000256" key="5">
    <source>
        <dbReference type="SAM" id="Phobius"/>
    </source>
</evidence>
<accession>A0A380ZTI6</accession>
<evidence type="ECO:0000256" key="3">
    <source>
        <dbReference type="ARBA" id="ARBA00022989"/>
    </source>
</evidence>